<dbReference type="InterPro" id="IPR011008">
    <property type="entry name" value="Dimeric_a/b-barrel"/>
</dbReference>
<dbReference type="InterPro" id="IPR051807">
    <property type="entry name" value="Sec-metab_biosynth-assoc"/>
</dbReference>
<dbReference type="AlphaFoldDB" id="A0A3S0KY20"/>
<dbReference type="RefSeq" id="WP_126615678.1">
    <property type="nucleotide sequence ID" value="NZ_JBHUCY010000043.1"/>
</dbReference>
<name>A0A3S0KY20_9PROT</name>
<proteinExistence type="inferred from homology"/>
<evidence type="ECO:0000256" key="1">
    <source>
        <dbReference type="ARBA" id="ARBA00007689"/>
    </source>
</evidence>
<comment type="similarity">
    <text evidence="1">Belongs to the YciI family.</text>
</comment>
<keyword evidence="4" id="KW-1185">Reference proteome</keyword>
<sequence>MLYMFHCTDKAGAADIRAANRADHLAYLENHADRLFAAGPLLSEPDAAGAQGMVGSLLIVECADADAAQSFAANDPYAKAGLFDSVTIRPWRRVFPKA</sequence>
<dbReference type="SUPFAM" id="SSF54909">
    <property type="entry name" value="Dimeric alpha+beta barrel"/>
    <property type="match status" value="1"/>
</dbReference>
<dbReference type="PANTHER" id="PTHR33606">
    <property type="entry name" value="PROTEIN YCII"/>
    <property type="match status" value="1"/>
</dbReference>
<protein>
    <submittedName>
        <fullName evidence="3">YciI family protein</fullName>
    </submittedName>
</protein>
<dbReference type="Gene3D" id="3.30.70.1060">
    <property type="entry name" value="Dimeric alpha+beta barrel"/>
    <property type="match status" value="1"/>
</dbReference>
<reference evidence="3 4" key="1">
    <citation type="submission" date="2018-12" db="EMBL/GenBank/DDBJ databases">
        <authorList>
            <person name="Yang Y."/>
        </authorList>
    </citation>
    <scope>NUCLEOTIDE SEQUENCE [LARGE SCALE GENOMIC DNA]</scope>
    <source>
        <strain evidence="3 4">L-25-5w-1</strain>
    </source>
</reference>
<dbReference type="EMBL" id="RXMA01000010">
    <property type="protein sequence ID" value="RTR19824.1"/>
    <property type="molecule type" value="Genomic_DNA"/>
</dbReference>
<dbReference type="Proteomes" id="UP000277007">
    <property type="component" value="Unassembled WGS sequence"/>
</dbReference>
<dbReference type="Pfam" id="PF03795">
    <property type="entry name" value="YCII"/>
    <property type="match status" value="1"/>
</dbReference>
<evidence type="ECO:0000259" key="2">
    <source>
        <dbReference type="Pfam" id="PF03795"/>
    </source>
</evidence>
<dbReference type="PANTHER" id="PTHR33606:SF3">
    <property type="entry name" value="PROTEIN YCII"/>
    <property type="match status" value="1"/>
</dbReference>
<accession>A0A3S0KY20</accession>
<gene>
    <name evidence="3" type="ORF">EJ903_12540</name>
</gene>
<feature type="domain" description="YCII-related" evidence="2">
    <location>
        <begin position="1"/>
        <end position="92"/>
    </location>
</feature>
<comment type="caution">
    <text evidence="3">The sequence shown here is derived from an EMBL/GenBank/DDBJ whole genome shotgun (WGS) entry which is preliminary data.</text>
</comment>
<organism evidence="3 4">
    <name type="scientific">Azospirillum griseum</name>
    <dbReference type="NCBI Taxonomy" id="2496639"/>
    <lineage>
        <taxon>Bacteria</taxon>
        <taxon>Pseudomonadati</taxon>
        <taxon>Pseudomonadota</taxon>
        <taxon>Alphaproteobacteria</taxon>
        <taxon>Rhodospirillales</taxon>
        <taxon>Azospirillaceae</taxon>
        <taxon>Azospirillum</taxon>
    </lineage>
</organism>
<evidence type="ECO:0000313" key="4">
    <source>
        <dbReference type="Proteomes" id="UP000277007"/>
    </source>
</evidence>
<dbReference type="OrthoDB" id="2293521at2"/>
<dbReference type="InterPro" id="IPR005545">
    <property type="entry name" value="YCII"/>
</dbReference>
<evidence type="ECO:0000313" key="3">
    <source>
        <dbReference type="EMBL" id="RTR19824.1"/>
    </source>
</evidence>